<name>A0A439D711_9PEZI</name>
<gene>
    <name evidence="1" type="ORF">EKO27_g4897</name>
</gene>
<dbReference type="Proteomes" id="UP000286045">
    <property type="component" value="Unassembled WGS sequence"/>
</dbReference>
<dbReference type="AlphaFoldDB" id="A0A439D711"/>
<organism evidence="1 2">
    <name type="scientific">Xylaria grammica</name>
    <dbReference type="NCBI Taxonomy" id="363999"/>
    <lineage>
        <taxon>Eukaryota</taxon>
        <taxon>Fungi</taxon>
        <taxon>Dikarya</taxon>
        <taxon>Ascomycota</taxon>
        <taxon>Pezizomycotina</taxon>
        <taxon>Sordariomycetes</taxon>
        <taxon>Xylariomycetidae</taxon>
        <taxon>Xylariales</taxon>
        <taxon>Xylariaceae</taxon>
        <taxon>Xylaria</taxon>
    </lineage>
</organism>
<dbReference type="EMBL" id="RYZI01000123">
    <property type="protein sequence ID" value="RWA10195.1"/>
    <property type="molecule type" value="Genomic_DNA"/>
</dbReference>
<evidence type="ECO:0000313" key="2">
    <source>
        <dbReference type="Proteomes" id="UP000286045"/>
    </source>
</evidence>
<accession>A0A439D711</accession>
<proteinExistence type="predicted"/>
<dbReference type="STRING" id="363999.A0A439D711"/>
<keyword evidence="2" id="KW-1185">Reference proteome</keyword>
<protein>
    <submittedName>
        <fullName evidence="1">Uncharacterized protein</fullName>
    </submittedName>
</protein>
<reference evidence="1 2" key="1">
    <citation type="submission" date="2018-12" db="EMBL/GenBank/DDBJ databases">
        <title>Draft genome sequence of Xylaria grammica IHI A82.</title>
        <authorList>
            <person name="Buettner E."/>
            <person name="Kellner H."/>
        </authorList>
    </citation>
    <scope>NUCLEOTIDE SEQUENCE [LARGE SCALE GENOMIC DNA]</scope>
    <source>
        <strain evidence="1 2">IHI A82</strain>
    </source>
</reference>
<comment type="caution">
    <text evidence="1">The sequence shown here is derived from an EMBL/GenBank/DDBJ whole genome shotgun (WGS) entry which is preliminary data.</text>
</comment>
<sequence length="387" mass="42122">MELCAHQIPLGPGPYACHGRHKETSRATEGSFKLRAWPPAPKPHNISQKKAQHEAGAVCKQEDKKLAAKYLAGQPELPFSIRRAKRVRSSDDVDGEGTAALSCKKRRLLLYLVTSRLSRPFSLPATHILIRGSGDNAVPMVHRIQQLTALGGRRAAGALLVRKAAILNRVRIGVRQAAVSRGHTVMADLAACSNTLNNKLLFVTAPAFNATFPVANVSAILHGFGPGIAPPVWRPYSTGVQSSMDHILHRRHHHQHHDSVAAMNGLDVAFANANASAIQGGGNYNYNYYNTAAYICANRQEPGHLVPSVVLPAHAPADVSDEEDNTAFPAASFRDRYADLSDDDMDDVYADFGAIFRSPEARASGSPVEEQFYEEYLDELDGIPWVV</sequence>
<evidence type="ECO:0000313" key="1">
    <source>
        <dbReference type="EMBL" id="RWA10195.1"/>
    </source>
</evidence>